<feature type="non-terminal residue" evidence="2">
    <location>
        <position position="331"/>
    </location>
</feature>
<evidence type="ECO:0000313" key="3">
    <source>
        <dbReference type="Proteomes" id="UP001151699"/>
    </source>
</evidence>
<dbReference type="Proteomes" id="UP001151699">
    <property type="component" value="Chromosome B"/>
</dbReference>
<reference evidence="2" key="1">
    <citation type="submission" date="2022-07" db="EMBL/GenBank/DDBJ databases">
        <authorList>
            <person name="Trinca V."/>
            <person name="Uliana J.V.C."/>
            <person name="Torres T.T."/>
            <person name="Ward R.J."/>
            <person name="Monesi N."/>
        </authorList>
    </citation>
    <scope>NUCLEOTIDE SEQUENCE</scope>
    <source>
        <strain evidence="2">HSMRA1968</strain>
        <tissue evidence="2">Whole embryos</tissue>
    </source>
</reference>
<accession>A0A9Q0N850</accession>
<feature type="compositionally biased region" description="Polar residues" evidence="1">
    <location>
        <begin position="81"/>
        <end position="91"/>
    </location>
</feature>
<protein>
    <submittedName>
        <fullName evidence="2">Uncharacterized protein</fullName>
    </submittedName>
</protein>
<organism evidence="2 3">
    <name type="scientific">Pseudolycoriella hygida</name>
    <dbReference type="NCBI Taxonomy" id="35572"/>
    <lineage>
        <taxon>Eukaryota</taxon>
        <taxon>Metazoa</taxon>
        <taxon>Ecdysozoa</taxon>
        <taxon>Arthropoda</taxon>
        <taxon>Hexapoda</taxon>
        <taxon>Insecta</taxon>
        <taxon>Pterygota</taxon>
        <taxon>Neoptera</taxon>
        <taxon>Endopterygota</taxon>
        <taxon>Diptera</taxon>
        <taxon>Nematocera</taxon>
        <taxon>Sciaroidea</taxon>
        <taxon>Sciaridae</taxon>
        <taxon>Pseudolycoriella</taxon>
    </lineage>
</organism>
<dbReference type="AlphaFoldDB" id="A0A9Q0N850"/>
<dbReference type="OrthoDB" id="8192055at2759"/>
<evidence type="ECO:0000313" key="2">
    <source>
        <dbReference type="EMBL" id="KAJ6644379.1"/>
    </source>
</evidence>
<comment type="caution">
    <text evidence="2">The sequence shown here is derived from an EMBL/GenBank/DDBJ whole genome shotgun (WGS) entry which is preliminary data.</text>
</comment>
<sequence>STEQAKEVAVNEQQSHPKPNRFSRPSFNAGNRASRTTAAPVVEEQTKESVKPVSNAVRGRTRNRFNLRGSTTTEASEENAVDNSASTTQRSAVRLRPSFQLRTRGRPTTPSAATVQNESGTAEQPSTDERPEEKVEEKPVPTRPSRFNVGRPNRLLGRSRTPALNNLKPQPAGESDIGPSAAGENESTKSDDEANSNDGASTISESSTPPETGLNRLRNRPRIQITASTARTKAPAVAINRKVNPLIARRKLGGSSTTQEPTSEEEIDAQNGNSQDEQYDTKEGEDYENSKESKNAATEVAETSSEQPRGLGLLGNRKRLQIRRPGTLVSN</sequence>
<feature type="compositionally biased region" description="Polar residues" evidence="1">
    <location>
        <begin position="106"/>
        <end position="125"/>
    </location>
</feature>
<dbReference type="EMBL" id="WJQU01000002">
    <property type="protein sequence ID" value="KAJ6644379.1"/>
    <property type="molecule type" value="Genomic_DNA"/>
</dbReference>
<gene>
    <name evidence="2" type="ORF">Bhyg_09348</name>
</gene>
<evidence type="ECO:0000256" key="1">
    <source>
        <dbReference type="SAM" id="MobiDB-lite"/>
    </source>
</evidence>
<feature type="region of interest" description="Disordered" evidence="1">
    <location>
        <begin position="1"/>
        <end position="331"/>
    </location>
</feature>
<proteinExistence type="predicted"/>
<feature type="compositionally biased region" description="Low complexity" evidence="1">
    <location>
        <begin position="201"/>
        <end position="212"/>
    </location>
</feature>
<feature type="compositionally biased region" description="Basic and acidic residues" evidence="1">
    <location>
        <begin position="127"/>
        <end position="140"/>
    </location>
</feature>
<feature type="compositionally biased region" description="Basic and acidic residues" evidence="1">
    <location>
        <begin position="279"/>
        <end position="294"/>
    </location>
</feature>
<feature type="compositionally biased region" description="Polar residues" evidence="1">
    <location>
        <begin position="11"/>
        <end position="37"/>
    </location>
</feature>
<keyword evidence="3" id="KW-1185">Reference proteome</keyword>
<name>A0A9Q0N850_9DIPT</name>